<dbReference type="InterPro" id="IPR036397">
    <property type="entry name" value="RNaseH_sf"/>
</dbReference>
<dbReference type="CDD" id="cd04657">
    <property type="entry name" value="Piwi_ago-like"/>
    <property type="match status" value="1"/>
</dbReference>
<dbReference type="SUPFAM" id="SSF53098">
    <property type="entry name" value="Ribonuclease H-like"/>
    <property type="match status" value="1"/>
</dbReference>
<organism evidence="4 5">
    <name type="scientific">Heliocybe sulcata</name>
    <dbReference type="NCBI Taxonomy" id="5364"/>
    <lineage>
        <taxon>Eukaryota</taxon>
        <taxon>Fungi</taxon>
        <taxon>Dikarya</taxon>
        <taxon>Basidiomycota</taxon>
        <taxon>Agaricomycotina</taxon>
        <taxon>Agaricomycetes</taxon>
        <taxon>Gloeophyllales</taxon>
        <taxon>Gloeophyllaceae</taxon>
        <taxon>Heliocybe</taxon>
    </lineage>
</organism>
<feature type="domain" description="Piwi" evidence="3">
    <location>
        <begin position="546"/>
        <end position="849"/>
    </location>
</feature>
<dbReference type="STRING" id="5364.A0A5C3NHU9"/>
<reference evidence="4 5" key="1">
    <citation type="journal article" date="2019" name="Nat. Ecol. Evol.">
        <title>Megaphylogeny resolves global patterns of mushroom evolution.</title>
        <authorList>
            <person name="Varga T."/>
            <person name="Krizsan K."/>
            <person name="Foldi C."/>
            <person name="Dima B."/>
            <person name="Sanchez-Garcia M."/>
            <person name="Sanchez-Ramirez S."/>
            <person name="Szollosi G.J."/>
            <person name="Szarkandi J.G."/>
            <person name="Papp V."/>
            <person name="Albert L."/>
            <person name="Andreopoulos W."/>
            <person name="Angelini C."/>
            <person name="Antonin V."/>
            <person name="Barry K.W."/>
            <person name="Bougher N.L."/>
            <person name="Buchanan P."/>
            <person name="Buyck B."/>
            <person name="Bense V."/>
            <person name="Catcheside P."/>
            <person name="Chovatia M."/>
            <person name="Cooper J."/>
            <person name="Damon W."/>
            <person name="Desjardin D."/>
            <person name="Finy P."/>
            <person name="Geml J."/>
            <person name="Haridas S."/>
            <person name="Hughes K."/>
            <person name="Justo A."/>
            <person name="Karasinski D."/>
            <person name="Kautmanova I."/>
            <person name="Kiss B."/>
            <person name="Kocsube S."/>
            <person name="Kotiranta H."/>
            <person name="LaButti K.M."/>
            <person name="Lechner B.E."/>
            <person name="Liimatainen K."/>
            <person name="Lipzen A."/>
            <person name="Lukacs Z."/>
            <person name="Mihaltcheva S."/>
            <person name="Morgado L.N."/>
            <person name="Niskanen T."/>
            <person name="Noordeloos M.E."/>
            <person name="Ohm R.A."/>
            <person name="Ortiz-Santana B."/>
            <person name="Ovrebo C."/>
            <person name="Racz N."/>
            <person name="Riley R."/>
            <person name="Savchenko A."/>
            <person name="Shiryaev A."/>
            <person name="Soop K."/>
            <person name="Spirin V."/>
            <person name="Szebenyi C."/>
            <person name="Tomsovsky M."/>
            <person name="Tulloss R.E."/>
            <person name="Uehling J."/>
            <person name="Grigoriev I.V."/>
            <person name="Vagvolgyi C."/>
            <person name="Papp T."/>
            <person name="Martin F.M."/>
            <person name="Miettinen O."/>
            <person name="Hibbett D.S."/>
            <person name="Nagy L.G."/>
        </authorList>
    </citation>
    <scope>NUCLEOTIDE SEQUENCE [LARGE SCALE GENOMIC DNA]</scope>
    <source>
        <strain evidence="4 5">OMC1185</strain>
    </source>
</reference>
<evidence type="ECO:0000256" key="1">
    <source>
        <dbReference type="RuleBase" id="RU361178"/>
    </source>
</evidence>
<dbReference type="Pfam" id="PF02170">
    <property type="entry name" value="PAZ"/>
    <property type="match status" value="1"/>
</dbReference>
<proteinExistence type="inferred from homology"/>
<dbReference type="InterPro" id="IPR036085">
    <property type="entry name" value="PAZ_dom_sf"/>
</dbReference>
<sequence length="889" mass="99980">MAAPQAPQPSWTRWRGTVGQLVRIQANAFRVDWNGQHFWEYDGERRSSERNGISLILFFASAYIMNKAVSSRAQTERDQEIGKSKARELMQRLQVEVYPHIFGGQGSYDGNKILWSTRELQLPEGPSGEARTISFTLPWTRPNPQAPLQSPTMVTIRITFAKLVEKRYLRNVVLGMGSSNLMTGEPFEQEEAATALNALNVIFQHAPSIGGAVRNGRRIFASNVGNARRMGPFLLVQGYFQSVRPIPQGLMVNIDVVGGLLIDKEDLSDFAAEYLGISRAQLREGSRGSLSGQNYQKLRYALKGLRIETTMSSRPRRYRINDLVKHAGRVEFDKGSEKITVAEHYLQTYNVQIRNPDLFGVQVGRRDHPIILPLECCRIVKPQLYNKQPPPRIQGDIVRFSAKPPRERKADIEHARVALAYDTSVTLAAGGLSVEKDLARIEGRLLEPPQLQFGGQERMVFRSHEVGTWNVTRYRFADPKPIKLWAIIDLASTNQPVVYALGQELLKVMRARGMAVTGDPTLGQLTSPDVKTIKEFLFRLPGKPDLVVFILPQNSPDIYRLVKRLGDIEIQDGLVTQCVTAGKQYNNQYCNNLTLKINVKLGGVNSYVTSSVMDHLKAEGVMALGADVSHPTDLSQPSVAALVSSWDDRCTKYVASIRIQRPRQEVIEDMQEMVERALRCYWDAHEKTLPRVLLFYRDGVSEGEYRTLAITEVAAIKAAFMKAYGSDPTKWPQLVFIIVGKRHHIRFFPEGDADKTGNCRSGLVVDQAITHPTEFDWYLQSQPGLKGTSRPSHYVAIINSNSRVLGADILQQLSYGLCFAYARASRAVSIPAPVYYADLVCRRAKFHYDDQVALNADYSSDTSGDFNLAFWQQHFTAINSKMANKMYFV</sequence>
<dbReference type="Proteomes" id="UP000305948">
    <property type="component" value="Unassembled WGS sequence"/>
</dbReference>
<dbReference type="PROSITE" id="PS50821">
    <property type="entry name" value="PAZ"/>
    <property type="match status" value="1"/>
</dbReference>
<dbReference type="AlphaFoldDB" id="A0A5C3NHU9"/>
<dbReference type="CDD" id="cd02846">
    <property type="entry name" value="PAZ_argonaute_like"/>
    <property type="match status" value="1"/>
</dbReference>
<dbReference type="SUPFAM" id="SSF101690">
    <property type="entry name" value="PAZ domain"/>
    <property type="match status" value="1"/>
</dbReference>
<dbReference type="InterPro" id="IPR032474">
    <property type="entry name" value="Argonaute_N"/>
</dbReference>
<evidence type="ECO:0000259" key="2">
    <source>
        <dbReference type="PROSITE" id="PS50821"/>
    </source>
</evidence>
<dbReference type="PANTHER" id="PTHR22891">
    <property type="entry name" value="EUKARYOTIC TRANSLATION INITIATION FACTOR 2C"/>
    <property type="match status" value="1"/>
</dbReference>
<dbReference type="Pfam" id="PF16486">
    <property type="entry name" value="ArgoN"/>
    <property type="match status" value="1"/>
</dbReference>
<dbReference type="Gene3D" id="3.30.420.10">
    <property type="entry name" value="Ribonuclease H-like superfamily/Ribonuclease H"/>
    <property type="match status" value="1"/>
</dbReference>
<comment type="similarity">
    <text evidence="1">Belongs to the argonaute family.</text>
</comment>
<dbReference type="Pfam" id="PF02171">
    <property type="entry name" value="Piwi"/>
    <property type="match status" value="1"/>
</dbReference>
<gene>
    <name evidence="4" type="ORF">OE88DRAFT_1730308</name>
</gene>
<dbReference type="InterPro" id="IPR012337">
    <property type="entry name" value="RNaseH-like_sf"/>
</dbReference>
<evidence type="ECO:0000259" key="3">
    <source>
        <dbReference type="PROSITE" id="PS50822"/>
    </source>
</evidence>
<dbReference type="EMBL" id="ML213503">
    <property type="protein sequence ID" value="TFK56870.1"/>
    <property type="molecule type" value="Genomic_DNA"/>
</dbReference>
<dbReference type="SMART" id="SM00950">
    <property type="entry name" value="Piwi"/>
    <property type="match status" value="1"/>
</dbReference>
<dbReference type="SMART" id="SM00949">
    <property type="entry name" value="PAZ"/>
    <property type="match status" value="1"/>
</dbReference>
<dbReference type="OrthoDB" id="10252740at2759"/>
<evidence type="ECO:0000313" key="5">
    <source>
        <dbReference type="Proteomes" id="UP000305948"/>
    </source>
</evidence>
<accession>A0A5C3NHU9</accession>
<dbReference type="PROSITE" id="PS50822">
    <property type="entry name" value="PIWI"/>
    <property type="match status" value="1"/>
</dbReference>
<dbReference type="Gene3D" id="2.170.260.10">
    <property type="entry name" value="paz domain"/>
    <property type="match status" value="1"/>
</dbReference>
<feature type="domain" description="PAZ" evidence="2">
    <location>
        <begin position="266"/>
        <end position="381"/>
    </location>
</feature>
<protein>
    <submittedName>
        <fullName evidence="4">Piwi-domain-containing protein</fullName>
    </submittedName>
</protein>
<dbReference type="GO" id="GO:0003723">
    <property type="term" value="F:RNA binding"/>
    <property type="evidence" value="ECO:0007669"/>
    <property type="project" value="InterPro"/>
</dbReference>
<dbReference type="Pfam" id="PF08699">
    <property type="entry name" value="ArgoL1"/>
    <property type="match status" value="1"/>
</dbReference>
<name>A0A5C3NHU9_9AGAM</name>
<keyword evidence="5" id="KW-1185">Reference proteome</keyword>
<dbReference type="InterPro" id="IPR014811">
    <property type="entry name" value="ArgoL1"/>
</dbReference>
<evidence type="ECO:0000313" key="4">
    <source>
        <dbReference type="EMBL" id="TFK56870.1"/>
    </source>
</evidence>
<dbReference type="InterPro" id="IPR045246">
    <property type="entry name" value="Piwi_ago-like"/>
</dbReference>
<dbReference type="InterPro" id="IPR003165">
    <property type="entry name" value="Piwi"/>
</dbReference>
<dbReference type="Gene3D" id="3.40.50.2300">
    <property type="match status" value="1"/>
</dbReference>
<dbReference type="InterPro" id="IPR003100">
    <property type="entry name" value="PAZ_dom"/>
</dbReference>